<name>A0A1U7NFU4_9FIRM</name>
<organism evidence="1 2">
    <name type="scientific">Ileibacterium valens</name>
    <dbReference type="NCBI Taxonomy" id="1862668"/>
    <lineage>
        <taxon>Bacteria</taxon>
        <taxon>Bacillati</taxon>
        <taxon>Bacillota</taxon>
        <taxon>Erysipelotrichia</taxon>
        <taxon>Erysipelotrichales</taxon>
        <taxon>Erysipelotrichaceae</taxon>
        <taxon>Ileibacterium</taxon>
    </lineage>
</organism>
<dbReference type="PANTHER" id="PTHR10000">
    <property type="entry name" value="PHOSPHOSERINE PHOSPHATASE"/>
    <property type="match status" value="1"/>
</dbReference>
<dbReference type="InterPro" id="IPR006379">
    <property type="entry name" value="HAD-SF_hydro_IIB"/>
</dbReference>
<evidence type="ECO:0000313" key="2">
    <source>
        <dbReference type="Proteomes" id="UP000186341"/>
    </source>
</evidence>
<accession>A0A1U7NFU4</accession>
<evidence type="ECO:0000313" key="1">
    <source>
        <dbReference type="EMBL" id="OLU39454.1"/>
    </source>
</evidence>
<dbReference type="GO" id="GO:0016791">
    <property type="term" value="F:phosphatase activity"/>
    <property type="evidence" value="ECO:0007669"/>
    <property type="project" value="TreeGrafter"/>
</dbReference>
<comment type="caution">
    <text evidence="1">The sequence shown here is derived from an EMBL/GenBank/DDBJ whole genome shotgun (WGS) entry which is preliminary data.</text>
</comment>
<proteinExistence type="predicted"/>
<protein>
    <recommendedName>
        <fullName evidence="3">Haloacid dehalogenase</fullName>
    </recommendedName>
</protein>
<dbReference type="Proteomes" id="UP000186341">
    <property type="component" value="Unassembled WGS sequence"/>
</dbReference>
<dbReference type="Gene3D" id="3.40.50.1000">
    <property type="entry name" value="HAD superfamily/HAD-like"/>
    <property type="match status" value="1"/>
</dbReference>
<gene>
    <name evidence="1" type="ORF">BO222_06720</name>
</gene>
<reference evidence="1 2" key="1">
    <citation type="submission" date="2016-11" db="EMBL/GenBank/DDBJ databases">
        <title>Description of two novel members of the family Erysipelotrichaceae: Ileibacterium lipovorans gen. nov., sp. nov. and Dubosiella newyorkensis, gen. nov., sp. nov.</title>
        <authorList>
            <person name="Cox L.M."/>
            <person name="Sohn J."/>
            <person name="Tyrrell K.L."/>
            <person name="Citron D.M."/>
            <person name="Lawson P.A."/>
            <person name="Patel N.B."/>
            <person name="Iizumi T."/>
            <person name="Perez-Perez G.I."/>
            <person name="Goldstein E.J."/>
            <person name="Blaser M.J."/>
        </authorList>
    </citation>
    <scope>NUCLEOTIDE SEQUENCE [LARGE SCALE GENOMIC DNA]</scope>
    <source>
        <strain evidence="1 2">NYU-BL-A3</strain>
    </source>
</reference>
<dbReference type="GO" id="GO:0000287">
    <property type="term" value="F:magnesium ion binding"/>
    <property type="evidence" value="ECO:0007669"/>
    <property type="project" value="TreeGrafter"/>
</dbReference>
<dbReference type="AlphaFoldDB" id="A0A1U7NFU4"/>
<dbReference type="InterPro" id="IPR036412">
    <property type="entry name" value="HAD-like_sf"/>
</dbReference>
<dbReference type="InterPro" id="IPR023214">
    <property type="entry name" value="HAD_sf"/>
</dbReference>
<dbReference type="Pfam" id="PF08282">
    <property type="entry name" value="Hydrolase_3"/>
    <property type="match status" value="1"/>
</dbReference>
<evidence type="ECO:0008006" key="3">
    <source>
        <dbReference type="Google" id="ProtNLM"/>
    </source>
</evidence>
<dbReference type="GO" id="GO:0005829">
    <property type="term" value="C:cytosol"/>
    <property type="evidence" value="ECO:0007669"/>
    <property type="project" value="TreeGrafter"/>
</dbReference>
<dbReference type="SUPFAM" id="SSF56784">
    <property type="entry name" value="HAD-like"/>
    <property type="match status" value="1"/>
</dbReference>
<dbReference type="GeneID" id="82202889"/>
<dbReference type="RefSeq" id="WP_075819555.1">
    <property type="nucleotide sequence ID" value="NZ_CAJUTZ010000042.1"/>
</dbReference>
<dbReference type="Gene3D" id="3.30.1240.10">
    <property type="match status" value="1"/>
</dbReference>
<keyword evidence="2" id="KW-1185">Reference proteome</keyword>
<sequence>MKLLASDYDGTLKFGETLDESDLSAIRRWKEEGNLFAIVTGRSKNSIFNEAAAHDIPVDYFVTNNGGMIFDSNGNRLMTSQLDTLCAVDLMFVAHETPDVVSYMVNNGFERHKIEVHPHLEDHRYPHINPDWTEEQIMDSGQFGQIVFSMRDPQAAIEFADSINQYFGHQVTAYANNYCVDVCPHGVSKATGLEFVTEFANVPEMDVYCMGDSYNDVPMLAGCFNSAASALAPAEVQENGRWVYPTLGDFITAIESESI</sequence>
<dbReference type="NCBIfam" id="TIGR01484">
    <property type="entry name" value="HAD-SF-IIB"/>
    <property type="match status" value="1"/>
</dbReference>
<dbReference type="PANTHER" id="PTHR10000:SF8">
    <property type="entry name" value="HAD SUPERFAMILY HYDROLASE-LIKE, TYPE 3"/>
    <property type="match status" value="1"/>
</dbReference>
<dbReference type="OrthoDB" id="306707at2"/>
<dbReference type="EMBL" id="MPJW01000135">
    <property type="protein sequence ID" value="OLU39454.1"/>
    <property type="molecule type" value="Genomic_DNA"/>
</dbReference>